<evidence type="ECO:0000256" key="4">
    <source>
        <dbReference type="ARBA" id="ARBA00022692"/>
    </source>
</evidence>
<dbReference type="AlphaFoldDB" id="A0A8J3TP92"/>
<dbReference type="Pfam" id="PF10099">
    <property type="entry name" value="RskA_C"/>
    <property type="match status" value="1"/>
</dbReference>
<evidence type="ECO:0000256" key="1">
    <source>
        <dbReference type="ARBA" id="ARBA00004167"/>
    </source>
</evidence>
<dbReference type="Proteomes" id="UP000650628">
    <property type="component" value="Unassembled WGS sequence"/>
</dbReference>
<name>A0A8J3TP92_9ACTN</name>
<feature type="transmembrane region" description="Helical" evidence="11">
    <location>
        <begin position="115"/>
        <end position="135"/>
    </location>
</feature>
<evidence type="ECO:0000256" key="10">
    <source>
        <dbReference type="ARBA" id="ARBA00030803"/>
    </source>
</evidence>
<dbReference type="RefSeq" id="WP_203952194.1">
    <property type="nucleotide sequence ID" value="NZ_BOOO01000008.1"/>
</dbReference>
<dbReference type="EMBL" id="BOOO01000008">
    <property type="protein sequence ID" value="GII28124.1"/>
    <property type="molecule type" value="Genomic_DNA"/>
</dbReference>
<evidence type="ECO:0000259" key="12">
    <source>
        <dbReference type="Pfam" id="PF10099"/>
    </source>
</evidence>
<dbReference type="InterPro" id="IPR041916">
    <property type="entry name" value="Anti_sigma_zinc_sf"/>
</dbReference>
<evidence type="ECO:0000256" key="6">
    <source>
        <dbReference type="ARBA" id="ARBA00023015"/>
    </source>
</evidence>
<dbReference type="PANTHER" id="PTHR37461:SF1">
    <property type="entry name" value="ANTI-SIGMA-K FACTOR RSKA"/>
    <property type="match status" value="1"/>
</dbReference>
<dbReference type="GO" id="GO:0005886">
    <property type="term" value="C:plasma membrane"/>
    <property type="evidence" value="ECO:0007669"/>
    <property type="project" value="UniProtKB-SubCell"/>
</dbReference>
<dbReference type="GO" id="GO:0006417">
    <property type="term" value="P:regulation of translation"/>
    <property type="evidence" value="ECO:0007669"/>
    <property type="project" value="TreeGrafter"/>
</dbReference>
<keyword evidence="3" id="KW-1003">Cell membrane</keyword>
<keyword evidence="5 11" id="KW-1133">Transmembrane helix</keyword>
<dbReference type="Gene3D" id="1.10.10.1320">
    <property type="entry name" value="Anti-sigma factor, zinc-finger domain"/>
    <property type="match status" value="1"/>
</dbReference>
<evidence type="ECO:0000313" key="13">
    <source>
        <dbReference type="EMBL" id="GII28124.1"/>
    </source>
</evidence>
<gene>
    <name evidence="13" type="ORF">Pmi06nite_15660</name>
</gene>
<keyword evidence="7 11" id="KW-0472">Membrane</keyword>
<evidence type="ECO:0000256" key="2">
    <source>
        <dbReference type="ARBA" id="ARBA00004236"/>
    </source>
</evidence>
<dbReference type="InterPro" id="IPR051474">
    <property type="entry name" value="Anti-sigma-K/W_factor"/>
</dbReference>
<comment type="caution">
    <text evidence="13">The sequence shown here is derived from an EMBL/GenBank/DDBJ whole genome shotgun (WGS) entry which is preliminary data.</text>
</comment>
<organism evidence="13 14">
    <name type="scientific">Planotetraspora mira</name>
    <dbReference type="NCBI Taxonomy" id="58121"/>
    <lineage>
        <taxon>Bacteria</taxon>
        <taxon>Bacillati</taxon>
        <taxon>Actinomycetota</taxon>
        <taxon>Actinomycetes</taxon>
        <taxon>Streptosporangiales</taxon>
        <taxon>Streptosporangiaceae</taxon>
        <taxon>Planotetraspora</taxon>
    </lineage>
</organism>
<dbReference type="PANTHER" id="PTHR37461">
    <property type="entry name" value="ANTI-SIGMA-K FACTOR RSKA"/>
    <property type="match status" value="1"/>
</dbReference>
<evidence type="ECO:0000256" key="8">
    <source>
        <dbReference type="ARBA" id="ARBA00023163"/>
    </source>
</evidence>
<reference evidence="13 14" key="1">
    <citation type="submission" date="2021-01" db="EMBL/GenBank/DDBJ databases">
        <title>Whole genome shotgun sequence of Planotetraspora mira NBRC 15435.</title>
        <authorList>
            <person name="Komaki H."/>
            <person name="Tamura T."/>
        </authorList>
    </citation>
    <scope>NUCLEOTIDE SEQUENCE [LARGE SCALE GENOMIC DNA]</scope>
    <source>
        <strain evidence="13 14">NBRC 15435</strain>
    </source>
</reference>
<keyword evidence="6" id="KW-0805">Transcription regulation</keyword>
<evidence type="ECO:0000256" key="11">
    <source>
        <dbReference type="SAM" id="Phobius"/>
    </source>
</evidence>
<protein>
    <recommendedName>
        <fullName evidence="10">Regulator of SigK</fullName>
    </recommendedName>
    <alternativeName>
        <fullName evidence="9">Sigma-K anti-sigma factor RskA</fullName>
    </alternativeName>
</protein>
<evidence type="ECO:0000256" key="3">
    <source>
        <dbReference type="ARBA" id="ARBA00022475"/>
    </source>
</evidence>
<dbReference type="GO" id="GO:0016989">
    <property type="term" value="F:sigma factor antagonist activity"/>
    <property type="evidence" value="ECO:0007669"/>
    <property type="project" value="TreeGrafter"/>
</dbReference>
<feature type="domain" description="Anti-sigma K factor RskA C-terminal" evidence="12">
    <location>
        <begin position="119"/>
        <end position="254"/>
    </location>
</feature>
<evidence type="ECO:0000256" key="7">
    <source>
        <dbReference type="ARBA" id="ARBA00023136"/>
    </source>
</evidence>
<proteinExistence type="predicted"/>
<keyword evidence="8" id="KW-0804">Transcription</keyword>
<keyword evidence="14" id="KW-1185">Reference proteome</keyword>
<evidence type="ECO:0000313" key="14">
    <source>
        <dbReference type="Proteomes" id="UP000650628"/>
    </source>
</evidence>
<evidence type="ECO:0000256" key="5">
    <source>
        <dbReference type="ARBA" id="ARBA00022989"/>
    </source>
</evidence>
<accession>A0A8J3TP92</accession>
<comment type="subcellular location">
    <subcellularLocation>
        <location evidence="2">Cell membrane</location>
    </subcellularLocation>
    <subcellularLocation>
        <location evidence="1">Membrane</location>
        <topology evidence="1">Single-pass membrane protein</topology>
    </subcellularLocation>
</comment>
<evidence type="ECO:0000256" key="9">
    <source>
        <dbReference type="ARBA" id="ARBA00029829"/>
    </source>
</evidence>
<dbReference type="InterPro" id="IPR018764">
    <property type="entry name" value="RskA_C"/>
</dbReference>
<keyword evidence="4 11" id="KW-0812">Transmembrane</keyword>
<sequence length="263" mass="26874">MSGQGGGSDVHALAGAYALHAIDDDGELRRFERHLARCAECSQEVRGLAETASRLGQAAAVVPSPALRDRVMAEIGQVRQLPPLVAPSPRSGLSGSPARSWRGLLAGWLRWRPRLAAAIAATAVAAAVVLGVVTVRTQTGLDQLRAADREVTAVLAAPDARSTTVPAGAAGGTVVVSRSQGKMVFLASGLAALPDSSTYQLWQIGPQGARSAGLLRQDGTGYIAPVVAATADGATRVGVTVEPAGGSEQPTTQPLLLLDLPTA</sequence>